<sequence length="632" mass="71886">MEEEQITSVTREKHKTWKKEVEKSLRGKPIENLMKISDEGISIKALYDEIDLEHNVTSRTNLIGKDHQLKISQLISAKDPQDLKEKIIYAKKRGQHSFYMTNIDYLEREQDIVDAFTSINWTEDVVFIDVRENIGFTPLLFHHQKMQHQFKRVVGTISFDPYEELLLEGISKVSVGTKMDFLADTIKWSAANEGHVRCLLIKGNIYSEAGANALQELVFTFSQVIDLINELTNRGISFESIENSLTISLGVGSNFFMEIAKLRAARNIWASIVQAFGGNAQELKVNLHAITTTFNKTAFDAHVNLLRTTTESFSAVLAGVNEITILPFDHVLNQSSILAERIARNTYFILNEESLLSKVVDPSAGSYYVETITKQLGMEAWEKIKEIDQDGGFLPQLKQGTIQRELEKMREKRMAVVNNRDKLVIGTNTYALTNEKVTIRKEEKGEKPNNLTEINPSFQEALTYIGKEKRVPTIKGDNPKEKLHIIPIQCQRLVEHFERLRFQAEKAKEKGRFVKVGIITFGKLKDYKPSLDHISGILVAGGIEIELTSWDDLRALPNLQVVILCGKKEDVQVVDSAYIKQLRKDNPSLYIYIMGNEKEMTDNLNLSGVISLHDDIYQFLLNIHNILGVSKE</sequence>
<dbReference type="Gene3D" id="3.20.20.240">
    <property type="entry name" value="Methylmalonyl-CoA mutase"/>
    <property type="match status" value="1"/>
</dbReference>
<dbReference type="EMBL" id="JAOYEY010000050">
    <property type="protein sequence ID" value="MCV9888217.1"/>
    <property type="molecule type" value="Genomic_DNA"/>
</dbReference>
<dbReference type="InterPro" id="IPR016176">
    <property type="entry name" value="Cbl-dep_enz_cat"/>
</dbReference>
<organism evidence="8 9">
    <name type="scientific">Metabacillus halosaccharovorans</name>
    <dbReference type="NCBI Taxonomy" id="930124"/>
    <lineage>
        <taxon>Bacteria</taxon>
        <taxon>Bacillati</taxon>
        <taxon>Bacillota</taxon>
        <taxon>Bacilli</taxon>
        <taxon>Bacillales</taxon>
        <taxon>Bacillaceae</taxon>
        <taxon>Metabacillus</taxon>
    </lineage>
</organism>
<dbReference type="InterPro" id="IPR058549">
    <property type="entry name" value="MeMalonylCoA_mutase_a/b_site"/>
</dbReference>
<proteinExistence type="inferred from homology"/>
<evidence type="ECO:0000313" key="8">
    <source>
        <dbReference type="EMBL" id="MCV9888217.1"/>
    </source>
</evidence>
<comment type="caution">
    <text evidence="8">The sequence shown here is derived from an EMBL/GenBank/DDBJ whole genome shotgun (WGS) entry which is preliminary data.</text>
</comment>
<gene>
    <name evidence="8" type="ORF">OIH86_21445</name>
</gene>
<reference evidence="8 9" key="1">
    <citation type="submission" date="2022-10" db="EMBL/GenBank/DDBJ databases">
        <title>Draft genome assembly of moderately radiation resistant bacterium Metabacillus halosaccharovorans.</title>
        <authorList>
            <person name="Pal S."/>
            <person name="Gopinathan A."/>
        </authorList>
    </citation>
    <scope>NUCLEOTIDE SEQUENCE [LARGE SCALE GENOMIC DNA]</scope>
    <source>
        <strain evidence="8 9">VITHBRA001</strain>
    </source>
</reference>
<evidence type="ECO:0000313" key="9">
    <source>
        <dbReference type="Proteomes" id="UP001526147"/>
    </source>
</evidence>
<comment type="similarity">
    <text evidence="2">Belongs to the methylmalonyl-CoA mutase family.</text>
</comment>
<evidence type="ECO:0000259" key="7">
    <source>
        <dbReference type="Pfam" id="PF01642"/>
    </source>
</evidence>
<evidence type="ECO:0000256" key="4">
    <source>
        <dbReference type="ARBA" id="ARBA00022628"/>
    </source>
</evidence>
<dbReference type="Proteomes" id="UP001526147">
    <property type="component" value="Unassembled WGS sequence"/>
</dbReference>
<keyword evidence="6" id="KW-0170">Cobalt</keyword>
<keyword evidence="5" id="KW-0413">Isomerase</keyword>
<evidence type="ECO:0000256" key="6">
    <source>
        <dbReference type="ARBA" id="ARBA00023285"/>
    </source>
</evidence>
<dbReference type="Pfam" id="PF01642">
    <property type="entry name" value="MM_CoA_mutase"/>
    <property type="match status" value="1"/>
</dbReference>
<evidence type="ECO:0000256" key="1">
    <source>
        <dbReference type="ARBA" id="ARBA00001922"/>
    </source>
</evidence>
<dbReference type="PANTHER" id="PTHR48101">
    <property type="entry name" value="METHYLMALONYL-COA MUTASE, MITOCHONDRIAL-RELATED"/>
    <property type="match status" value="1"/>
</dbReference>
<dbReference type="SUPFAM" id="SSF52242">
    <property type="entry name" value="Cobalamin (vitamin B12)-binding domain"/>
    <property type="match status" value="1"/>
</dbReference>
<dbReference type="InterPro" id="IPR036724">
    <property type="entry name" value="Cobalamin-bd_sf"/>
</dbReference>
<dbReference type="PANTHER" id="PTHR48101:SF1">
    <property type="entry name" value="METHYLMALONYL-COA MUTASE, LARGE SUBUNIT"/>
    <property type="match status" value="1"/>
</dbReference>
<dbReference type="SUPFAM" id="SSF51703">
    <property type="entry name" value="Cobalamin (vitamin B12)-dependent enzymes"/>
    <property type="match status" value="1"/>
</dbReference>
<evidence type="ECO:0000256" key="5">
    <source>
        <dbReference type="ARBA" id="ARBA00023235"/>
    </source>
</evidence>
<keyword evidence="4" id="KW-0846">Cobalamin</keyword>
<accession>A0ABT3DME4</accession>
<dbReference type="RefSeq" id="WP_264144382.1">
    <property type="nucleotide sequence ID" value="NZ_JAOYEY010000050.1"/>
</dbReference>
<name>A0ABT3DME4_9BACI</name>
<dbReference type="PROSITE" id="PS00544">
    <property type="entry name" value="METMALONYL_COA_MUTASE"/>
    <property type="match status" value="1"/>
</dbReference>
<evidence type="ECO:0000256" key="3">
    <source>
        <dbReference type="ARBA" id="ARBA00012398"/>
    </source>
</evidence>
<evidence type="ECO:0000256" key="2">
    <source>
        <dbReference type="ARBA" id="ARBA00008465"/>
    </source>
</evidence>
<comment type="cofactor">
    <cofactor evidence="1">
        <name>adenosylcob(III)alamin</name>
        <dbReference type="ChEBI" id="CHEBI:18408"/>
    </cofactor>
</comment>
<dbReference type="Gene3D" id="3.40.50.280">
    <property type="entry name" value="Cobalamin-binding domain"/>
    <property type="match status" value="1"/>
</dbReference>
<dbReference type="EC" id="5.4.99.2" evidence="3"/>
<protein>
    <recommendedName>
        <fullName evidence="3">methylmalonyl-CoA mutase</fullName>
        <ecNumber evidence="3">5.4.99.2</ecNumber>
    </recommendedName>
</protein>
<dbReference type="InterPro" id="IPR006099">
    <property type="entry name" value="MeMalonylCoA_mutase_a/b_cat"/>
</dbReference>
<keyword evidence="9" id="KW-1185">Reference proteome</keyword>
<feature type="domain" description="Methylmalonyl-CoA mutase alpha/beta chain catalytic" evidence="7">
    <location>
        <begin position="143"/>
        <end position="440"/>
    </location>
</feature>